<keyword evidence="2" id="KW-1185">Reference proteome</keyword>
<sequence>MGGCCNILFGLLDRVDDMMIFIT</sequence>
<protein>
    <submittedName>
        <fullName evidence="1">Uncharacterized protein</fullName>
    </submittedName>
</protein>
<gene>
    <name evidence="1" type="ORF">AFUS01_LOCUS21927</name>
</gene>
<reference evidence="1" key="1">
    <citation type="submission" date="2021-06" db="EMBL/GenBank/DDBJ databases">
        <authorList>
            <person name="Hodson N. C."/>
            <person name="Mongue J. A."/>
            <person name="Jaron S. K."/>
        </authorList>
    </citation>
    <scope>NUCLEOTIDE SEQUENCE</scope>
</reference>
<dbReference type="EMBL" id="CAJVCH010249799">
    <property type="protein sequence ID" value="CAG7733484.1"/>
    <property type="molecule type" value="Genomic_DNA"/>
</dbReference>
<evidence type="ECO:0000313" key="1">
    <source>
        <dbReference type="EMBL" id="CAG7733484.1"/>
    </source>
</evidence>
<dbReference type="AlphaFoldDB" id="A0A8J2K857"/>
<dbReference type="Proteomes" id="UP000708208">
    <property type="component" value="Unassembled WGS sequence"/>
</dbReference>
<organism evidence="1 2">
    <name type="scientific">Allacma fusca</name>
    <dbReference type="NCBI Taxonomy" id="39272"/>
    <lineage>
        <taxon>Eukaryota</taxon>
        <taxon>Metazoa</taxon>
        <taxon>Ecdysozoa</taxon>
        <taxon>Arthropoda</taxon>
        <taxon>Hexapoda</taxon>
        <taxon>Collembola</taxon>
        <taxon>Symphypleona</taxon>
        <taxon>Sminthuridae</taxon>
        <taxon>Allacma</taxon>
    </lineage>
</organism>
<evidence type="ECO:0000313" key="2">
    <source>
        <dbReference type="Proteomes" id="UP000708208"/>
    </source>
</evidence>
<accession>A0A8J2K857</accession>
<comment type="caution">
    <text evidence="1">The sequence shown here is derived from an EMBL/GenBank/DDBJ whole genome shotgun (WGS) entry which is preliminary data.</text>
</comment>
<feature type="non-terminal residue" evidence="1">
    <location>
        <position position="1"/>
    </location>
</feature>
<name>A0A8J2K857_9HEXA</name>
<proteinExistence type="predicted"/>